<feature type="transmembrane region" description="Helical" evidence="1">
    <location>
        <begin position="140"/>
        <end position="162"/>
    </location>
</feature>
<comment type="caution">
    <text evidence="2">The sequence shown here is derived from an EMBL/GenBank/DDBJ whole genome shotgun (WGS) entry which is preliminary data.</text>
</comment>
<keyword evidence="1" id="KW-0812">Transmembrane</keyword>
<dbReference type="EMBL" id="BSDY01000006">
    <property type="protein sequence ID" value="GLI56190.1"/>
    <property type="molecule type" value="Genomic_DNA"/>
</dbReference>
<dbReference type="InterPro" id="IPR051533">
    <property type="entry name" value="WaaL-like"/>
</dbReference>
<evidence type="ECO:0000256" key="1">
    <source>
        <dbReference type="SAM" id="Phobius"/>
    </source>
</evidence>
<protein>
    <submittedName>
        <fullName evidence="2">Polymerase</fullName>
    </submittedName>
</protein>
<keyword evidence="1" id="KW-1133">Transmembrane helix</keyword>
<dbReference type="AlphaFoldDB" id="A0A9W6GLK4"/>
<gene>
    <name evidence="2" type="ORF">PM10SUCC1_17040</name>
</gene>
<dbReference type="PANTHER" id="PTHR37422:SF13">
    <property type="entry name" value="LIPOPOLYSACCHARIDE BIOSYNTHESIS PROTEIN PA4999-RELATED"/>
    <property type="match status" value="1"/>
</dbReference>
<keyword evidence="3" id="KW-1185">Reference proteome</keyword>
<keyword evidence="1" id="KW-0472">Membrane</keyword>
<feature type="transmembrane region" description="Helical" evidence="1">
    <location>
        <begin position="246"/>
        <end position="263"/>
    </location>
</feature>
<dbReference type="Proteomes" id="UP001144471">
    <property type="component" value="Unassembled WGS sequence"/>
</dbReference>
<feature type="transmembrane region" description="Helical" evidence="1">
    <location>
        <begin position="7"/>
        <end position="25"/>
    </location>
</feature>
<sequence>MKEKVKTGVLMMISFIIPLLVLGYSKQLDPGSIRYITAPIGAEGIQYDFFSYYREVFLGVGGIVLLLLEGRRSNLYKKAGVVMTCLSILSCIFAESKEVALWGINGRFEGAIAQIAYMAIFIAGLEVFREKRKRDLVVNAMLISSVVVFIIGIMQFFGYNFLENEIGYKLITGFQSERFGDIVFRFGENAIYGTHFNPNYMGSYAVIMFFIGLGRYLTRRKNLLYGCYTLLAYGNLVGSHSRAGQLGYYGGLLLFLLFMGGDIKKYWRKLTVIMILIYGVWQGMDTWSQEFLGRRMDFSSGERAEIYSIKPIDRGVVIEGEHNLIIRETLDSIEFFDDQGRKIEVAREGGIAYLDRKGYRNYRIQRSGSNENLYLLSNKDFSYELLYSDEKFYTRDHRGKYTPVREVERFKLLDGYENKGSKRGYIWSRSIPLLWTRPLLGWGQDNYVLAFPQDDFFGKGLFYGNRGMLVDKPHNYFLQIGINNGLFYLAITLILFGVYFIKGLIKEVVGEISESSYIFIASTAYMITLLFNDSVVSVAPVFWCIFSMGIVLVDEREKRFL</sequence>
<feature type="transmembrane region" description="Helical" evidence="1">
    <location>
        <begin position="486"/>
        <end position="505"/>
    </location>
</feature>
<feature type="transmembrane region" description="Helical" evidence="1">
    <location>
        <begin position="51"/>
        <end position="68"/>
    </location>
</feature>
<evidence type="ECO:0000313" key="3">
    <source>
        <dbReference type="Proteomes" id="UP001144471"/>
    </source>
</evidence>
<evidence type="ECO:0000313" key="2">
    <source>
        <dbReference type="EMBL" id="GLI56190.1"/>
    </source>
</evidence>
<proteinExistence type="predicted"/>
<dbReference type="PANTHER" id="PTHR37422">
    <property type="entry name" value="TEICHURONIC ACID BIOSYNTHESIS PROTEIN TUAE"/>
    <property type="match status" value="1"/>
</dbReference>
<name>A0A9W6GLK4_9FUSO</name>
<feature type="transmembrane region" description="Helical" evidence="1">
    <location>
        <begin position="201"/>
        <end position="218"/>
    </location>
</feature>
<organism evidence="2 3">
    <name type="scientific">Propionigenium maris DSM 9537</name>
    <dbReference type="NCBI Taxonomy" id="1123000"/>
    <lineage>
        <taxon>Bacteria</taxon>
        <taxon>Fusobacteriati</taxon>
        <taxon>Fusobacteriota</taxon>
        <taxon>Fusobacteriia</taxon>
        <taxon>Fusobacteriales</taxon>
        <taxon>Fusobacteriaceae</taxon>
        <taxon>Propionigenium</taxon>
    </lineage>
</organism>
<reference evidence="2" key="1">
    <citation type="submission" date="2022-12" db="EMBL/GenBank/DDBJ databases">
        <title>Reference genome sequencing for broad-spectrum identification of bacterial and archaeal isolates by mass spectrometry.</title>
        <authorList>
            <person name="Sekiguchi Y."/>
            <person name="Tourlousse D.M."/>
        </authorList>
    </citation>
    <scope>NUCLEOTIDE SEQUENCE</scope>
    <source>
        <strain evidence="2">10succ1</strain>
    </source>
</reference>
<feature type="transmembrane region" description="Helical" evidence="1">
    <location>
        <begin position="80"/>
        <end position="104"/>
    </location>
</feature>
<dbReference type="GO" id="GO:0016020">
    <property type="term" value="C:membrane"/>
    <property type="evidence" value="ECO:0007669"/>
    <property type="project" value="UniProtKB-SubCell"/>
</dbReference>
<accession>A0A9W6GLK4</accession>
<feature type="transmembrane region" description="Helical" evidence="1">
    <location>
        <begin position="525"/>
        <end position="553"/>
    </location>
</feature>
<feature type="transmembrane region" description="Helical" evidence="1">
    <location>
        <begin position="223"/>
        <end position="240"/>
    </location>
</feature>
<feature type="transmembrane region" description="Helical" evidence="1">
    <location>
        <begin position="110"/>
        <end position="128"/>
    </location>
</feature>